<dbReference type="EMBL" id="SHOA02000202">
    <property type="protein sequence ID" value="TDH66614.1"/>
    <property type="molecule type" value="Genomic_DNA"/>
</dbReference>
<evidence type="ECO:0000313" key="3">
    <source>
        <dbReference type="Proteomes" id="UP000294530"/>
    </source>
</evidence>
<reference evidence="2 3" key="1">
    <citation type="journal article" date="2021" name="Genome Biol.">
        <title>AFLAP: assembly-free linkage analysis pipeline using k-mers from genome sequencing data.</title>
        <authorList>
            <person name="Fletcher K."/>
            <person name="Zhang L."/>
            <person name="Gil J."/>
            <person name="Han R."/>
            <person name="Cavanaugh K."/>
            <person name="Michelmore R."/>
        </authorList>
    </citation>
    <scope>NUCLEOTIDE SEQUENCE [LARGE SCALE GENOMIC DNA]</scope>
    <source>
        <strain evidence="2 3">SF5</strain>
    </source>
</reference>
<evidence type="ECO:0000313" key="2">
    <source>
        <dbReference type="EMBL" id="TDH66614.1"/>
    </source>
</evidence>
<protein>
    <submittedName>
        <fullName evidence="2">Uncharacterized protein</fullName>
    </submittedName>
</protein>
<evidence type="ECO:0000256" key="1">
    <source>
        <dbReference type="SAM" id="Coils"/>
    </source>
</evidence>
<organism evidence="2 3">
    <name type="scientific">Bremia lactucae</name>
    <name type="common">Lettuce downy mildew</name>
    <dbReference type="NCBI Taxonomy" id="4779"/>
    <lineage>
        <taxon>Eukaryota</taxon>
        <taxon>Sar</taxon>
        <taxon>Stramenopiles</taxon>
        <taxon>Oomycota</taxon>
        <taxon>Peronosporomycetes</taxon>
        <taxon>Peronosporales</taxon>
        <taxon>Peronosporaceae</taxon>
        <taxon>Bremia</taxon>
    </lineage>
</organism>
<dbReference type="OrthoDB" id="73291at2759"/>
<dbReference type="GeneID" id="94348909"/>
<keyword evidence="1" id="KW-0175">Coiled coil</keyword>
<proteinExistence type="predicted"/>
<gene>
    <name evidence="2" type="ORF">CCR75_005156</name>
</gene>
<name>A0A976ICH3_BRELC</name>
<dbReference type="Proteomes" id="UP000294530">
    <property type="component" value="Unassembled WGS sequence"/>
</dbReference>
<dbReference type="KEGG" id="blac:94348909"/>
<dbReference type="AlphaFoldDB" id="A0A976ICH3"/>
<accession>A0A976ICH3</accession>
<feature type="coiled-coil region" evidence="1">
    <location>
        <begin position="30"/>
        <end position="64"/>
    </location>
</feature>
<keyword evidence="3" id="KW-1185">Reference proteome</keyword>
<dbReference type="RefSeq" id="XP_067816113.1">
    <property type="nucleotide sequence ID" value="XM_067963238.1"/>
</dbReference>
<sequence>MQLQQKQDHESVTSDGIPKLRRAYERKRVLAQLPEERLKLEKVIEKLRAENDKLQKAANRQALLYPERVNKMRRKLNEHNEAGVEAQLKSV</sequence>
<comment type="caution">
    <text evidence="2">The sequence shown here is derived from an EMBL/GenBank/DDBJ whole genome shotgun (WGS) entry which is preliminary data.</text>
</comment>